<dbReference type="OrthoDB" id="7382669at2759"/>
<proteinExistence type="predicted"/>
<evidence type="ECO:0000313" key="2">
    <source>
        <dbReference type="Proteomes" id="UP000299102"/>
    </source>
</evidence>
<sequence>MTVKGRLQRPPVMRMGSDSIRTIPVATMLGVAIDGRFSFAKHAQSIGERAAKEFWQGIQSVGRIVGNAKSVPVDSLPGDISGYNHARCARWHMCVNLHMVRSALLRTQRLALTQLTKVCRTISTAALPVPAVCCLMTMKLP</sequence>
<reference evidence="1 2" key="1">
    <citation type="journal article" date="2019" name="Commun. Biol.">
        <title>The bagworm genome reveals a unique fibroin gene that provides high tensile strength.</title>
        <authorList>
            <person name="Kono N."/>
            <person name="Nakamura H."/>
            <person name="Ohtoshi R."/>
            <person name="Tomita M."/>
            <person name="Numata K."/>
            <person name="Arakawa K."/>
        </authorList>
    </citation>
    <scope>NUCLEOTIDE SEQUENCE [LARGE SCALE GENOMIC DNA]</scope>
</reference>
<dbReference type="EMBL" id="BGZK01000005">
    <property type="protein sequence ID" value="GBP00464.1"/>
    <property type="molecule type" value="Genomic_DNA"/>
</dbReference>
<evidence type="ECO:0000313" key="1">
    <source>
        <dbReference type="EMBL" id="GBP00464.1"/>
    </source>
</evidence>
<organism evidence="1 2">
    <name type="scientific">Eumeta variegata</name>
    <name type="common">Bagworm moth</name>
    <name type="synonym">Eumeta japonica</name>
    <dbReference type="NCBI Taxonomy" id="151549"/>
    <lineage>
        <taxon>Eukaryota</taxon>
        <taxon>Metazoa</taxon>
        <taxon>Ecdysozoa</taxon>
        <taxon>Arthropoda</taxon>
        <taxon>Hexapoda</taxon>
        <taxon>Insecta</taxon>
        <taxon>Pterygota</taxon>
        <taxon>Neoptera</taxon>
        <taxon>Endopterygota</taxon>
        <taxon>Lepidoptera</taxon>
        <taxon>Glossata</taxon>
        <taxon>Ditrysia</taxon>
        <taxon>Tineoidea</taxon>
        <taxon>Psychidae</taxon>
        <taxon>Oiketicinae</taxon>
        <taxon>Eumeta</taxon>
    </lineage>
</organism>
<comment type="caution">
    <text evidence="1">The sequence shown here is derived from an EMBL/GenBank/DDBJ whole genome shotgun (WGS) entry which is preliminary data.</text>
</comment>
<protein>
    <submittedName>
        <fullName evidence="1">Uncharacterized protein</fullName>
    </submittedName>
</protein>
<name>A0A4C1SEK0_EUMVA</name>
<keyword evidence="2" id="KW-1185">Reference proteome</keyword>
<dbReference type="AlphaFoldDB" id="A0A4C1SEK0"/>
<gene>
    <name evidence="1" type="ORF">EVAR_1002_1</name>
</gene>
<dbReference type="Proteomes" id="UP000299102">
    <property type="component" value="Unassembled WGS sequence"/>
</dbReference>
<accession>A0A4C1SEK0</accession>